<dbReference type="SUPFAM" id="SSF52540">
    <property type="entry name" value="P-loop containing nucleoside triphosphate hydrolases"/>
    <property type="match status" value="1"/>
</dbReference>
<dbReference type="Proteomes" id="UP001549366">
    <property type="component" value="Unassembled WGS sequence"/>
</dbReference>
<dbReference type="InterPro" id="IPR027417">
    <property type="entry name" value="P-loop_NTPase"/>
</dbReference>
<dbReference type="Pfam" id="PF13614">
    <property type="entry name" value="AAA_31"/>
    <property type="match status" value="1"/>
</dbReference>
<sequence length="265" mass="29117">MGKILAVTNQKGGVGKTTSCVNLSASLVATKRKVLLIDLDPQGNATMGSGVNKHDLELSSYHVLTGRNAIDDVIVHSDDAGYDILPTNSDLTAAEVELMNLMGKETRLRDALKRIQDRYDFIMIDCPPSLNMLTLNALVAAEGVIIPMQCEYYALEGLTALMETITGIRQTLNPGLHIEGLLRTMYDPRIGLTNEVSRQLISHFGDQVYRTVIPRNVRLAEAPSHGKPVLAYDKNSRGAIAYLALAGEMIRRHDIKFKTQREAVS</sequence>
<organism evidence="2 3">
    <name type="scientific">Endozoicomonas lisbonensis</name>
    <dbReference type="NCBI Taxonomy" id="3120522"/>
    <lineage>
        <taxon>Bacteria</taxon>
        <taxon>Pseudomonadati</taxon>
        <taxon>Pseudomonadota</taxon>
        <taxon>Gammaproteobacteria</taxon>
        <taxon>Oceanospirillales</taxon>
        <taxon>Endozoicomonadaceae</taxon>
        <taxon>Endozoicomonas</taxon>
    </lineage>
</organism>
<feature type="domain" description="AAA" evidence="1">
    <location>
        <begin position="3"/>
        <end position="178"/>
    </location>
</feature>
<dbReference type="EMBL" id="JBEWTB010000002">
    <property type="protein sequence ID" value="MET4757162.1"/>
    <property type="molecule type" value="Genomic_DNA"/>
</dbReference>
<dbReference type="InterPro" id="IPR025669">
    <property type="entry name" value="AAA_dom"/>
</dbReference>
<dbReference type="PIRSF" id="PIRSF009320">
    <property type="entry name" value="Nuc_binding_HP_1000"/>
    <property type="match status" value="1"/>
</dbReference>
<keyword evidence="3" id="KW-1185">Reference proteome</keyword>
<dbReference type="PANTHER" id="PTHR13696:SF52">
    <property type="entry name" value="PARA FAMILY PROTEIN CT_582"/>
    <property type="match status" value="1"/>
</dbReference>
<accession>A0ABV2SHA3</accession>
<dbReference type="PANTHER" id="PTHR13696">
    <property type="entry name" value="P-LOOP CONTAINING NUCLEOSIDE TRIPHOSPHATE HYDROLASE"/>
    <property type="match status" value="1"/>
</dbReference>
<gene>
    <name evidence="2" type="ORF">V5J35_002354</name>
</gene>
<dbReference type="CDD" id="cd02042">
    <property type="entry name" value="ParAB_family"/>
    <property type="match status" value="1"/>
</dbReference>
<name>A0ABV2SHA3_9GAMM</name>
<evidence type="ECO:0000259" key="1">
    <source>
        <dbReference type="Pfam" id="PF13614"/>
    </source>
</evidence>
<dbReference type="RefSeq" id="WP_354007334.1">
    <property type="nucleotide sequence ID" value="NZ_JBEWTA010000001.1"/>
</dbReference>
<proteinExistence type="predicted"/>
<dbReference type="InterPro" id="IPR050678">
    <property type="entry name" value="DNA_Partitioning_ATPase"/>
</dbReference>
<evidence type="ECO:0000313" key="3">
    <source>
        <dbReference type="Proteomes" id="UP001549366"/>
    </source>
</evidence>
<reference evidence="2 3" key="1">
    <citation type="submission" date="2024-06" db="EMBL/GenBank/DDBJ databases">
        <title>Genomic Encyclopedia of Type Strains, Phase V (KMG-V): Genome sequencing to study the core and pangenomes of soil and plant-associated prokaryotes.</title>
        <authorList>
            <person name="Whitman W."/>
        </authorList>
    </citation>
    <scope>NUCLEOTIDE SEQUENCE [LARGE SCALE GENOMIC DNA]</scope>
    <source>
        <strain evidence="2 3">NE40</strain>
    </source>
</reference>
<comment type="caution">
    <text evidence="2">The sequence shown here is derived from an EMBL/GenBank/DDBJ whole genome shotgun (WGS) entry which is preliminary data.</text>
</comment>
<evidence type="ECO:0000313" key="2">
    <source>
        <dbReference type="EMBL" id="MET4757162.1"/>
    </source>
</evidence>
<protein>
    <submittedName>
        <fullName evidence="2">Chromosome partitioning protein</fullName>
    </submittedName>
</protein>
<dbReference type="Gene3D" id="3.40.50.300">
    <property type="entry name" value="P-loop containing nucleotide triphosphate hydrolases"/>
    <property type="match status" value="1"/>
</dbReference>